<dbReference type="Proteomes" id="UP000183635">
    <property type="component" value="Unassembled WGS sequence"/>
</dbReference>
<evidence type="ECO:0000256" key="3">
    <source>
        <dbReference type="ARBA" id="ARBA00012560"/>
    </source>
</evidence>
<keyword evidence="11" id="KW-1185">Reference proteome</keyword>
<evidence type="ECO:0000256" key="8">
    <source>
        <dbReference type="ARBA" id="ARBA00031423"/>
    </source>
</evidence>
<evidence type="ECO:0000313" key="11">
    <source>
        <dbReference type="Proteomes" id="UP000183635"/>
    </source>
</evidence>
<evidence type="ECO:0000256" key="5">
    <source>
        <dbReference type="ARBA" id="ARBA00022676"/>
    </source>
</evidence>
<evidence type="ECO:0000313" key="10">
    <source>
        <dbReference type="EMBL" id="SFH12758.1"/>
    </source>
</evidence>
<dbReference type="GO" id="GO:0004134">
    <property type="term" value="F:4-alpha-glucanotransferase activity"/>
    <property type="evidence" value="ECO:0007669"/>
    <property type="project" value="UniProtKB-EC"/>
</dbReference>
<dbReference type="STRING" id="34004.SAMN04488021_101326"/>
<keyword evidence="5" id="KW-0328">Glycosyltransferase</keyword>
<evidence type="ECO:0000256" key="6">
    <source>
        <dbReference type="ARBA" id="ARBA00022679"/>
    </source>
</evidence>
<keyword evidence="6 10" id="KW-0808">Transferase</keyword>
<proteinExistence type="inferred from homology"/>
<dbReference type="Pfam" id="PF02446">
    <property type="entry name" value="Glyco_hydro_77"/>
    <property type="match status" value="1"/>
</dbReference>
<comment type="catalytic activity">
    <reaction evidence="1">
        <text>Transfers a segment of a (1-&gt;4)-alpha-D-glucan to a new position in an acceptor, which may be glucose or a (1-&gt;4)-alpha-D-glucan.</text>
        <dbReference type="EC" id="2.4.1.25"/>
    </reaction>
</comment>
<dbReference type="Gene3D" id="3.20.20.80">
    <property type="entry name" value="Glycosidases"/>
    <property type="match status" value="1"/>
</dbReference>
<name>A0A1I2XGY4_9RHOB</name>
<reference evidence="10 11" key="1">
    <citation type="submission" date="2016-10" db="EMBL/GenBank/DDBJ databases">
        <authorList>
            <person name="de Groot N.N."/>
        </authorList>
    </citation>
    <scope>NUCLEOTIDE SEQUENCE [LARGE SCALE GENOMIC DNA]</scope>
    <source>
        <strain evidence="10 11">DSM 8537</strain>
    </source>
</reference>
<dbReference type="RefSeq" id="WP_074965962.1">
    <property type="nucleotide sequence ID" value="NZ_CBCRYP010000002.1"/>
</dbReference>
<comment type="similarity">
    <text evidence="2">Belongs to the disproportionating enzyme family.</text>
</comment>
<evidence type="ECO:0000256" key="2">
    <source>
        <dbReference type="ARBA" id="ARBA00005684"/>
    </source>
</evidence>
<protein>
    <recommendedName>
        <fullName evidence="4">4-alpha-glucanotransferase</fullName>
        <ecNumber evidence="3">2.4.1.25</ecNumber>
    </recommendedName>
    <alternativeName>
        <fullName evidence="8">Amylomaltase</fullName>
    </alternativeName>
    <alternativeName>
        <fullName evidence="9">Disproportionating enzyme</fullName>
    </alternativeName>
</protein>
<accession>A0A1I2XGY4</accession>
<evidence type="ECO:0000256" key="9">
    <source>
        <dbReference type="ARBA" id="ARBA00031501"/>
    </source>
</evidence>
<dbReference type="PANTHER" id="PTHR32438">
    <property type="entry name" value="4-ALPHA-GLUCANOTRANSFERASE DPE1, CHLOROPLASTIC/AMYLOPLASTIC"/>
    <property type="match status" value="1"/>
</dbReference>
<sequence length="610" mass="64673">MTDARLRLAERMGVLPGFHDLSGQWRATSVDSAEALLAAMGLAVPSEPEAQAALDAHADLLPQDLICAAGGRPDLSPAAWQLTHEDGTQAEGAGPLPELPLGIHRLHADGRDYTLLSAPPRLPEPARSWGLIAPLYGLSASGIGSYDDLAALARGMAGQGAGFLGINPIHAGFPSVPGLFSPYTPSHRRRLNVIHVAAGRGTPGPLVDYARDIPARMALLRAEYDAFPGDPAFEDWQAGEGESLQRFALHQALSGLHGAFWGDWPATLATPDTPAALAARHDLAAEMRFHAWLQWRAERALAAAGQAARGGGMAQGLYLDLAVGTHPFGAETWEDRASFAFGASLGAPPDAFAPEGQNWGLAPFSPLGLRAQAYAPLAQTLRRQLQFAGLLRIDHILGFERAYWVPDAAPGAYVAMPRDAMLAVARIEVARAGAAIVGEDLGNIPDGLRDALAASGILGCRVAMFEREGWHPPRFRPAEAYDRGAVASFSTHDLPTWRGWRQGADIAARAALSGGDPGPQLAERAQEVAALDEMLPAPGMDGLHAFLARAPARLVAVQAEVLLDIEAQPNLPGTVTEYPNWQQRLPVAAADFAALPSVARTASIMRDNER</sequence>
<dbReference type="InterPro" id="IPR003385">
    <property type="entry name" value="Glyco_hydro_77"/>
</dbReference>
<dbReference type="EMBL" id="FOPU01000001">
    <property type="protein sequence ID" value="SFH12758.1"/>
    <property type="molecule type" value="Genomic_DNA"/>
</dbReference>
<keyword evidence="7" id="KW-0119">Carbohydrate metabolism</keyword>
<evidence type="ECO:0000256" key="7">
    <source>
        <dbReference type="ARBA" id="ARBA00023277"/>
    </source>
</evidence>
<dbReference type="InterPro" id="IPR017853">
    <property type="entry name" value="GH"/>
</dbReference>
<organism evidence="10 11">
    <name type="scientific">Paracoccus aminovorans</name>
    <dbReference type="NCBI Taxonomy" id="34004"/>
    <lineage>
        <taxon>Bacteria</taxon>
        <taxon>Pseudomonadati</taxon>
        <taxon>Pseudomonadota</taxon>
        <taxon>Alphaproteobacteria</taxon>
        <taxon>Rhodobacterales</taxon>
        <taxon>Paracoccaceae</taxon>
        <taxon>Paracoccus</taxon>
    </lineage>
</organism>
<dbReference type="PANTHER" id="PTHR32438:SF5">
    <property type="entry name" value="4-ALPHA-GLUCANOTRANSFERASE DPE1, CHLOROPLASTIC_AMYLOPLASTIC"/>
    <property type="match status" value="1"/>
</dbReference>
<gene>
    <name evidence="10" type="ORF">SAMN04488021_101326</name>
</gene>
<dbReference type="EC" id="2.4.1.25" evidence="3"/>
<evidence type="ECO:0000256" key="4">
    <source>
        <dbReference type="ARBA" id="ARBA00020295"/>
    </source>
</evidence>
<dbReference type="SUPFAM" id="SSF51445">
    <property type="entry name" value="(Trans)glycosidases"/>
    <property type="match status" value="1"/>
</dbReference>
<dbReference type="GO" id="GO:0005975">
    <property type="term" value="P:carbohydrate metabolic process"/>
    <property type="evidence" value="ECO:0007669"/>
    <property type="project" value="InterPro"/>
</dbReference>
<dbReference type="AlphaFoldDB" id="A0A1I2XGY4"/>
<evidence type="ECO:0000256" key="1">
    <source>
        <dbReference type="ARBA" id="ARBA00000439"/>
    </source>
</evidence>